<comment type="caution">
    <text evidence="4">The sequence shown here is derived from an EMBL/GenBank/DDBJ whole genome shotgun (WGS) entry which is preliminary data.</text>
</comment>
<comment type="similarity">
    <text evidence="1">Belongs to the ephrin family.</text>
</comment>
<evidence type="ECO:0000256" key="1">
    <source>
        <dbReference type="PROSITE-ProRule" id="PRU00884"/>
    </source>
</evidence>
<dbReference type="Proteomes" id="UP001482620">
    <property type="component" value="Unassembled WGS sequence"/>
</dbReference>
<gene>
    <name evidence="4" type="ORF">ILYODFUR_020086</name>
</gene>
<organism evidence="4 5">
    <name type="scientific">Ilyodon furcidens</name>
    <name type="common">goldbreast splitfin</name>
    <dbReference type="NCBI Taxonomy" id="33524"/>
    <lineage>
        <taxon>Eukaryota</taxon>
        <taxon>Metazoa</taxon>
        <taxon>Chordata</taxon>
        <taxon>Craniata</taxon>
        <taxon>Vertebrata</taxon>
        <taxon>Euteleostomi</taxon>
        <taxon>Actinopterygii</taxon>
        <taxon>Neopterygii</taxon>
        <taxon>Teleostei</taxon>
        <taxon>Neoteleostei</taxon>
        <taxon>Acanthomorphata</taxon>
        <taxon>Ovalentaria</taxon>
        <taxon>Atherinomorphae</taxon>
        <taxon>Cyprinodontiformes</taxon>
        <taxon>Goodeidae</taxon>
        <taxon>Ilyodon</taxon>
    </lineage>
</organism>
<accession>A0ABV0SYM5</accession>
<reference evidence="4 5" key="1">
    <citation type="submission" date="2021-06" db="EMBL/GenBank/DDBJ databases">
        <authorList>
            <person name="Palmer J.M."/>
        </authorList>
    </citation>
    <scope>NUCLEOTIDE SEQUENCE [LARGE SCALE GENOMIC DNA]</scope>
    <source>
        <strain evidence="5">if_2019</strain>
        <tissue evidence="4">Muscle</tissue>
    </source>
</reference>
<evidence type="ECO:0000256" key="2">
    <source>
        <dbReference type="SAM" id="MobiDB-lite"/>
    </source>
</evidence>
<evidence type="ECO:0000313" key="5">
    <source>
        <dbReference type="Proteomes" id="UP001482620"/>
    </source>
</evidence>
<feature type="domain" description="Ephrin RBD" evidence="3">
    <location>
        <begin position="1"/>
        <end position="17"/>
    </location>
</feature>
<dbReference type="EMBL" id="JAHRIQ010013633">
    <property type="protein sequence ID" value="MEQ2225699.1"/>
    <property type="molecule type" value="Genomic_DNA"/>
</dbReference>
<feature type="compositionally biased region" description="Polar residues" evidence="2">
    <location>
        <begin position="33"/>
        <end position="45"/>
    </location>
</feature>
<proteinExistence type="inferred from homology"/>
<protein>
    <recommendedName>
        <fullName evidence="3">Ephrin RBD domain-containing protein</fullName>
    </recommendedName>
</protein>
<feature type="region of interest" description="Disordered" evidence="2">
    <location>
        <begin position="19"/>
        <end position="45"/>
    </location>
</feature>
<comment type="caution">
    <text evidence="1">Lacks conserved residue(s) required for the propagation of feature annotation.</text>
</comment>
<evidence type="ECO:0000313" key="4">
    <source>
        <dbReference type="EMBL" id="MEQ2225699.1"/>
    </source>
</evidence>
<name>A0ABV0SYM5_9TELE</name>
<dbReference type="InterPro" id="IPR001799">
    <property type="entry name" value="Ephrin_RBD"/>
</dbReference>
<evidence type="ECO:0000259" key="3">
    <source>
        <dbReference type="PROSITE" id="PS51551"/>
    </source>
</evidence>
<dbReference type="PROSITE" id="PS51551">
    <property type="entry name" value="EPHRIN_RBD_2"/>
    <property type="match status" value="1"/>
</dbReference>
<keyword evidence="5" id="KW-1185">Reference proteome</keyword>
<sequence length="135" mass="15166">MKGGVCATKGMKVILKVGQSPYGLPPKKDQPAGRTTSRIPETAQTHPKTIIRLLSSDPTPCRDSRQLRRCKDLDFQANEGSQNGKTERGQFVRWTDKEKDVKVGRQWASVWSGGGSRPRKALFMWPPVILSKYRL</sequence>